<evidence type="ECO:0000256" key="1">
    <source>
        <dbReference type="ARBA" id="ARBA00009405"/>
    </source>
</evidence>
<dbReference type="RefSeq" id="WP_197723687.1">
    <property type="nucleotide sequence ID" value="NZ_AP018711.1"/>
</dbReference>
<reference evidence="6 8" key="2">
    <citation type="submission" date="2018-10" db="EMBL/GenBank/DDBJ databases">
        <title>Genomic Encyclopedia of Type Strains, Phase IV (KMG-IV): sequencing the most valuable type-strain genomes for metagenomic binning, comparative biology and taxonomic classification.</title>
        <authorList>
            <person name="Goeker M."/>
        </authorList>
    </citation>
    <scope>NUCLEOTIDE SEQUENCE [LARGE SCALE GENOMIC DNA]</scope>
    <source>
        <strain evidence="6 8">DSM 19791</strain>
    </source>
</reference>
<dbReference type="InterPro" id="IPR013785">
    <property type="entry name" value="Aldolase_TIM"/>
</dbReference>
<dbReference type="EMBL" id="RBWX01000011">
    <property type="protein sequence ID" value="RKS85436.1"/>
    <property type="molecule type" value="Genomic_DNA"/>
</dbReference>
<keyword evidence="3 5" id="KW-0456">Lyase</keyword>
<reference evidence="5 7" key="1">
    <citation type="submission" date="2018-06" db="EMBL/GenBank/DDBJ databases">
        <title>Complete Genome Sequence of the Microcystin-Degrading Bacterium Sphingosinicella microcystinivorans Strain B-9.</title>
        <authorList>
            <person name="Jin H."/>
            <person name="Nishizawa T."/>
            <person name="Guo Y."/>
            <person name="Nishizawa A."/>
            <person name="Park H."/>
            <person name="Kato H."/>
            <person name="Tsuji K."/>
            <person name="Harada K."/>
        </authorList>
    </citation>
    <scope>NUCLEOTIDE SEQUENCE [LARGE SCALE GENOMIC DNA]</scope>
    <source>
        <strain evidence="5 7">B9</strain>
    </source>
</reference>
<dbReference type="PANTHER" id="PTHR42738:SF7">
    <property type="entry name" value="HYDROXYMETHYLGLUTARYL-COA LYASE"/>
    <property type="match status" value="1"/>
</dbReference>
<evidence type="ECO:0000313" key="6">
    <source>
        <dbReference type="EMBL" id="RKS85436.1"/>
    </source>
</evidence>
<evidence type="ECO:0000256" key="3">
    <source>
        <dbReference type="ARBA" id="ARBA00023239"/>
    </source>
</evidence>
<dbReference type="InterPro" id="IPR043594">
    <property type="entry name" value="HMGL"/>
</dbReference>
<dbReference type="Proteomes" id="UP000276029">
    <property type="component" value="Unassembled WGS sequence"/>
</dbReference>
<evidence type="ECO:0000256" key="2">
    <source>
        <dbReference type="ARBA" id="ARBA00022723"/>
    </source>
</evidence>
<gene>
    <name evidence="6" type="ORF">DFR51_3354</name>
    <name evidence="5" type="ORF">SmB9_09320</name>
</gene>
<evidence type="ECO:0000313" key="5">
    <source>
        <dbReference type="EMBL" id="BBE33274.1"/>
    </source>
</evidence>
<dbReference type="Pfam" id="PF00682">
    <property type="entry name" value="HMGL-like"/>
    <property type="match status" value="1"/>
</dbReference>
<dbReference type="Gene3D" id="3.20.20.70">
    <property type="entry name" value="Aldolase class I"/>
    <property type="match status" value="1"/>
</dbReference>
<dbReference type="FunFam" id="3.20.20.70:FF:000071">
    <property type="entry name" value="Hydroxymethylglutaryl-CoA lyase"/>
    <property type="match status" value="1"/>
</dbReference>
<comment type="similarity">
    <text evidence="1">Belongs to the HMG-CoA lyase family.</text>
</comment>
<dbReference type="KEGG" id="smic:SmB9_09320"/>
<dbReference type="SUPFAM" id="SSF51569">
    <property type="entry name" value="Aldolase"/>
    <property type="match status" value="1"/>
</dbReference>
<dbReference type="GO" id="GO:0046951">
    <property type="term" value="P:ketone body biosynthetic process"/>
    <property type="evidence" value="ECO:0007669"/>
    <property type="project" value="TreeGrafter"/>
</dbReference>
<dbReference type="Proteomes" id="UP000275727">
    <property type="component" value="Chromosome"/>
</dbReference>
<dbReference type="GO" id="GO:0006552">
    <property type="term" value="P:L-leucine catabolic process"/>
    <property type="evidence" value="ECO:0007669"/>
    <property type="project" value="TreeGrafter"/>
</dbReference>
<dbReference type="PANTHER" id="PTHR42738">
    <property type="entry name" value="HYDROXYMETHYLGLUTARYL-COA LYASE"/>
    <property type="match status" value="1"/>
</dbReference>
<keyword evidence="8" id="KW-1185">Reference proteome</keyword>
<evidence type="ECO:0000313" key="7">
    <source>
        <dbReference type="Proteomes" id="UP000275727"/>
    </source>
</evidence>
<dbReference type="GO" id="GO:0004419">
    <property type="term" value="F:hydroxymethylglutaryl-CoA lyase activity"/>
    <property type="evidence" value="ECO:0007669"/>
    <property type="project" value="TreeGrafter"/>
</dbReference>
<dbReference type="PROSITE" id="PS50991">
    <property type="entry name" value="PYR_CT"/>
    <property type="match status" value="1"/>
</dbReference>
<dbReference type="GO" id="GO:0046872">
    <property type="term" value="F:metal ion binding"/>
    <property type="evidence" value="ECO:0007669"/>
    <property type="project" value="UniProtKB-KW"/>
</dbReference>
<feature type="domain" description="Pyruvate carboxyltransferase" evidence="4">
    <location>
        <begin position="16"/>
        <end position="284"/>
    </location>
</feature>
<accession>A0AAD1D4G6</accession>
<keyword evidence="2" id="KW-0479">Metal-binding</keyword>
<name>A0AAD1D4G6_SPHMI</name>
<sequence length="322" mass="33610">MTGGPGSSTAVDTTFVEIVDVGMRDGLQIEREVMPTGSKAAFVRDLVESGVPALEIGSFVSPRAVPQMADTAELFALVGDLNSRASLRALVPNVRGAERAVAAQAGEIVAFLSSSEAHNRTNLNQSLAQGLERLGEVVAIARSHGLPVHGGIATSFGCPYEGDVPPAAVLAVVRRMVDLGIRSVTLGDTTGMATPEIVRKVCTVLRDAVPDLRLTLHFHNTRGLALVNVAAALQLGIRSFEGAIGGLGGCPFAPTASGNLCTEDLVNFLHEEGYETGINLARLIAISRRMEAWTGRTLPGQVMHAGSRLTLHDPAAASVAHG</sequence>
<protein>
    <submittedName>
        <fullName evidence="5">Hydroxymethylglutaryl-CoA lyase</fullName>
    </submittedName>
</protein>
<dbReference type="InterPro" id="IPR000891">
    <property type="entry name" value="PYR_CT"/>
</dbReference>
<evidence type="ECO:0000259" key="4">
    <source>
        <dbReference type="PROSITE" id="PS50991"/>
    </source>
</evidence>
<evidence type="ECO:0000313" key="8">
    <source>
        <dbReference type="Proteomes" id="UP000276029"/>
    </source>
</evidence>
<proteinExistence type="inferred from homology"/>
<dbReference type="EMBL" id="AP018711">
    <property type="protein sequence ID" value="BBE33274.1"/>
    <property type="molecule type" value="Genomic_DNA"/>
</dbReference>
<dbReference type="NCBIfam" id="NF004283">
    <property type="entry name" value="PRK05692.1"/>
    <property type="match status" value="1"/>
</dbReference>
<organism evidence="5 7">
    <name type="scientific">Sphingosinicella microcystinivorans</name>
    <dbReference type="NCBI Taxonomy" id="335406"/>
    <lineage>
        <taxon>Bacteria</taxon>
        <taxon>Pseudomonadati</taxon>
        <taxon>Pseudomonadota</taxon>
        <taxon>Alphaproteobacteria</taxon>
        <taxon>Sphingomonadales</taxon>
        <taxon>Sphingosinicellaceae</taxon>
        <taxon>Sphingosinicella</taxon>
    </lineage>
</organism>
<dbReference type="CDD" id="cd07938">
    <property type="entry name" value="DRE_TIM_HMGL"/>
    <property type="match status" value="1"/>
</dbReference>
<dbReference type="AlphaFoldDB" id="A0AAD1D4G6"/>